<dbReference type="InterPro" id="IPR036259">
    <property type="entry name" value="MFS_trans_sf"/>
</dbReference>
<evidence type="ECO:0000313" key="7">
    <source>
        <dbReference type="Proteomes" id="UP000054212"/>
    </source>
</evidence>
<dbReference type="SUPFAM" id="SSF103473">
    <property type="entry name" value="MFS general substrate transporter"/>
    <property type="match status" value="1"/>
</dbReference>
<dbReference type="EMBL" id="LIAT01000014">
    <property type="protein sequence ID" value="KRO45342.1"/>
    <property type="molecule type" value="Genomic_DNA"/>
</dbReference>
<keyword evidence="2 5" id="KW-0812">Transmembrane</keyword>
<evidence type="ECO:0008006" key="8">
    <source>
        <dbReference type="Google" id="ProtNLM"/>
    </source>
</evidence>
<proteinExistence type="predicted"/>
<protein>
    <recommendedName>
        <fullName evidence="8">Major facilitator superfamily (MFS) profile domain-containing protein</fullName>
    </recommendedName>
</protein>
<dbReference type="PANTHER" id="PTHR23514:SF13">
    <property type="entry name" value="INNER MEMBRANE PROTEIN YBJJ"/>
    <property type="match status" value="1"/>
</dbReference>
<evidence type="ECO:0000313" key="6">
    <source>
        <dbReference type="EMBL" id="KRO45342.1"/>
    </source>
</evidence>
<comment type="caution">
    <text evidence="6">The sequence shown here is derived from an EMBL/GenBank/DDBJ whole genome shotgun (WGS) entry which is preliminary data.</text>
</comment>
<evidence type="ECO:0000256" key="2">
    <source>
        <dbReference type="ARBA" id="ARBA00022692"/>
    </source>
</evidence>
<comment type="subcellular location">
    <subcellularLocation>
        <location evidence="1">Membrane</location>
        <topology evidence="1">Multi-pass membrane protein</topology>
    </subcellularLocation>
</comment>
<dbReference type="InterPro" id="IPR051788">
    <property type="entry name" value="MFS_Transporter"/>
</dbReference>
<feature type="transmembrane region" description="Helical" evidence="5">
    <location>
        <begin position="97"/>
        <end position="116"/>
    </location>
</feature>
<feature type="transmembrane region" description="Helical" evidence="5">
    <location>
        <begin position="246"/>
        <end position="265"/>
    </location>
</feature>
<dbReference type="Gene3D" id="1.20.1250.20">
    <property type="entry name" value="MFS general substrate transporter like domains"/>
    <property type="match status" value="1"/>
</dbReference>
<feature type="transmembrane region" description="Helical" evidence="5">
    <location>
        <begin position="342"/>
        <end position="363"/>
    </location>
</feature>
<organism evidence="6 7">
    <name type="scientific">Actinobacteria bacterium BACL2 MAG-120813-bin23</name>
    <dbReference type="NCBI Taxonomy" id="1655569"/>
    <lineage>
        <taxon>Bacteria</taxon>
        <taxon>Bacillati</taxon>
        <taxon>Actinomycetota</taxon>
        <taxon>Actinomycetes</taxon>
        <taxon>Actinomycetes incertae sedis</taxon>
        <taxon>ac1 cluster</taxon>
    </lineage>
</organism>
<feature type="transmembrane region" description="Helical" evidence="5">
    <location>
        <begin position="305"/>
        <end position="330"/>
    </location>
</feature>
<feature type="transmembrane region" description="Helical" evidence="5">
    <location>
        <begin position="12"/>
        <end position="31"/>
    </location>
</feature>
<reference evidence="6 7" key="1">
    <citation type="submission" date="2015-10" db="EMBL/GenBank/DDBJ databases">
        <title>Metagenome-Assembled Genomes uncover a global brackish microbiome.</title>
        <authorList>
            <person name="Hugerth L.W."/>
            <person name="Larsson J."/>
            <person name="Alneberg J."/>
            <person name="Lindh M.V."/>
            <person name="Legrand C."/>
            <person name="Pinhassi J."/>
            <person name="Andersson A.F."/>
        </authorList>
    </citation>
    <scope>NUCLEOTIDE SEQUENCE [LARGE SCALE GENOMIC DNA]</scope>
    <source>
        <strain evidence="6">BACL2 MAG-120813-bin23</strain>
    </source>
</reference>
<dbReference type="Proteomes" id="UP000054212">
    <property type="component" value="Unassembled WGS sequence"/>
</dbReference>
<dbReference type="GO" id="GO:0022857">
    <property type="term" value="F:transmembrane transporter activity"/>
    <property type="evidence" value="ECO:0007669"/>
    <property type="project" value="InterPro"/>
</dbReference>
<feature type="transmembrane region" description="Helical" evidence="5">
    <location>
        <begin position="369"/>
        <end position="393"/>
    </location>
</feature>
<keyword evidence="3 5" id="KW-1133">Transmembrane helix</keyword>
<feature type="transmembrane region" description="Helical" evidence="5">
    <location>
        <begin position="136"/>
        <end position="154"/>
    </location>
</feature>
<evidence type="ECO:0000256" key="4">
    <source>
        <dbReference type="ARBA" id="ARBA00023136"/>
    </source>
</evidence>
<dbReference type="AlphaFoldDB" id="A0A0R2Q5E9"/>
<dbReference type="InterPro" id="IPR011701">
    <property type="entry name" value="MFS"/>
</dbReference>
<feature type="transmembrane region" description="Helical" evidence="5">
    <location>
        <begin position="212"/>
        <end position="234"/>
    </location>
</feature>
<sequence>MNKPLERSELRHLQAFFFLFGIGVMCLAPRLPDVKANLGVSTTYFGFLMSTGSLGALTSMLTIGHIIHRVGVYKVLVISSTVTYLTIAILIELSSPLLFMVVNITCGFAWASYHIAINAQALRRQSESGRQIIPMLHGLWSAGAVATAFIALLISSFVSLNWHILTLVLIVYLLTINSINASKQVLLKGNEVNESDEVVTFKTMISSFHIDWVVSLGFLCALMLEISIGDWATIMARQEFRVSKSLAVAPYFLFMGAMIIGRLSYSRIKGDRSDKEIVQPFVITGGTIFLTSLALSMQIKESNLVLGYLIFCLGFLLTGFGISFVGPLFFGYAGARSDKPGGVAVAELGALNQVLTFISRGVISLVAGAASLPVALAIPGVMLILVAFFVTAASQPKRA</sequence>
<evidence type="ECO:0000256" key="1">
    <source>
        <dbReference type="ARBA" id="ARBA00004141"/>
    </source>
</evidence>
<evidence type="ECO:0000256" key="5">
    <source>
        <dbReference type="SAM" id="Phobius"/>
    </source>
</evidence>
<feature type="transmembrane region" description="Helical" evidence="5">
    <location>
        <begin position="43"/>
        <end position="64"/>
    </location>
</feature>
<feature type="transmembrane region" description="Helical" evidence="5">
    <location>
        <begin position="71"/>
        <end position="91"/>
    </location>
</feature>
<dbReference type="GO" id="GO:0016020">
    <property type="term" value="C:membrane"/>
    <property type="evidence" value="ECO:0007669"/>
    <property type="project" value="UniProtKB-SubCell"/>
</dbReference>
<keyword evidence="4 5" id="KW-0472">Membrane</keyword>
<name>A0A0R2Q5E9_9ACTN</name>
<feature type="transmembrane region" description="Helical" evidence="5">
    <location>
        <begin position="160"/>
        <end position="179"/>
    </location>
</feature>
<gene>
    <name evidence="6" type="ORF">ABR61_02215</name>
</gene>
<dbReference type="PANTHER" id="PTHR23514">
    <property type="entry name" value="BYPASS OF STOP CODON PROTEIN 6"/>
    <property type="match status" value="1"/>
</dbReference>
<dbReference type="Pfam" id="PF07690">
    <property type="entry name" value="MFS_1"/>
    <property type="match status" value="1"/>
</dbReference>
<evidence type="ECO:0000256" key="3">
    <source>
        <dbReference type="ARBA" id="ARBA00022989"/>
    </source>
</evidence>
<accession>A0A0R2Q5E9</accession>